<dbReference type="GO" id="GO:0019632">
    <property type="term" value="P:shikimate metabolic process"/>
    <property type="evidence" value="ECO:0007669"/>
    <property type="project" value="InterPro"/>
</dbReference>
<dbReference type="KEGG" id="tae:TepiRe1_2665"/>
<accession>L0S2M7</accession>
<feature type="binding site" evidence="7">
    <location>
        <position position="87"/>
    </location>
    <ligand>
        <name>shikimate</name>
        <dbReference type="ChEBI" id="CHEBI:36208"/>
    </ligand>
</feature>
<dbReference type="InterPro" id="IPR046346">
    <property type="entry name" value="Aminoacid_DH-like_N_sf"/>
</dbReference>
<evidence type="ECO:0000259" key="8">
    <source>
        <dbReference type="Pfam" id="PF08501"/>
    </source>
</evidence>
<evidence type="ECO:0000256" key="2">
    <source>
        <dbReference type="ARBA" id="ARBA00012962"/>
    </source>
</evidence>
<feature type="binding site" evidence="7">
    <location>
        <position position="213"/>
    </location>
    <ligand>
        <name>shikimate</name>
        <dbReference type="ChEBI" id="CHEBI:36208"/>
    </ligand>
</feature>
<dbReference type="CDD" id="cd01065">
    <property type="entry name" value="NAD_bind_Shikimate_DH"/>
    <property type="match status" value="1"/>
</dbReference>
<feature type="binding site" evidence="7">
    <location>
        <position position="234"/>
    </location>
    <ligand>
        <name>NADP(+)</name>
        <dbReference type="ChEBI" id="CHEBI:58349"/>
    </ligand>
</feature>
<dbReference type="HAMAP" id="MF_00222">
    <property type="entry name" value="Shikimate_DH_AroE"/>
    <property type="match status" value="1"/>
</dbReference>
<sequence>MSSIYGLIGESLSHSLSPEIHESFFLKTGVLGKYGLFEVKRKYLHDAVLGLKALGIKGANVTIPYKTEIIRFLDNMSDEAEKIGAVNTLIVKEDKIAGDNTDYYGFGMTLDRHHIEPKGKTAVVLGTGGASRAIVQYLLDNDIGDITLVSTHVQKAKEQFPGLSIISYEDLHCINERDILINCTPVGMFPNMKDSPVCAAHVAKFKAVIDLIYNPKQTILLKSAQELNIPAINGLYMLVAQAAKAQELWNEIAVDKKIIELVYLQIDGKIR</sequence>
<dbReference type="SUPFAM" id="SSF51735">
    <property type="entry name" value="NAD(P)-binding Rossmann-fold domains"/>
    <property type="match status" value="1"/>
</dbReference>
<dbReference type="InterPro" id="IPR013708">
    <property type="entry name" value="Shikimate_DH-bd_N"/>
</dbReference>
<dbReference type="PATRIC" id="fig|1209989.3.peg.3052"/>
<dbReference type="InterPro" id="IPR036291">
    <property type="entry name" value="NAD(P)-bd_dom_sf"/>
</dbReference>
<comment type="function">
    <text evidence="7">Involved in the biosynthesis of the chorismate, which leads to the biosynthesis of aromatic amino acids. Catalyzes the reversible NADPH linked reduction of 3-dehydroshikimate (DHSA) to yield shikimate (SA).</text>
</comment>
<dbReference type="GO" id="GO:0008652">
    <property type="term" value="P:amino acid biosynthetic process"/>
    <property type="evidence" value="ECO:0007669"/>
    <property type="project" value="UniProtKB-KW"/>
</dbReference>
<keyword evidence="3 7" id="KW-0028">Amino-acid biosynthesis</keyword>
<dbReference type="Pfam" id="PF08501">
    <property type="entry name" value="Shikimate_dh_N"/>
    <property type="match status" value="1"/>
</dbReference>
<feature type="binding site" evidence="7">
    <location>
        <position position="241"/>
    </location>
    <ligand>
        <name>shikimate</name>
        <dbReference type="ChEBI" id="CHEBI:36208"/>
    </ligand>
</feature>
<dbReference type="NCBIfam" id="TIGR00507">
    <property type="entry name" value="aroE"/>
    <property type="match status" value="1"/>
</dbReference>
<evidence type="ECO:0000256" key="7">
    <source>
        <dbReference type="HAMAP-Rule" id="MF_00222"/>
    </source>
</evidence>
<feature type="domain" description="Shikimate dehydrogenase substrate binding N-terminal" evidence="8">
    <location>
        <begin position="7"/>
        <end position="89"/>
    </location>
</feature>
<dbReference type="UniPathway" id="UPA00053">
    <property type="reaction ID" value="UER00087"/>
</dbReference>
<feature type="binding site" evidence="7">
    <location>
        <position position="102"/>
    </location>
    <ligand>
        <name>shikimate</name>
        <dbReference type="ChEBI" id="CHEBI:36208"/>
    </ligand>
</feature>
<feature type="binding site" evidence="7">
    <location>
        <position position="78"/>
    </location>
    <ligand>
        <name>NADP(+)</name>
        <dbReference type="ChEBI" id="CHEBI:58349"/>
    </ligand>
</feature>
<dbReference type="GO" id="GO:0005829">
    <property type="term" value="C:cytosol"/>
    <property type="evidence" value="ECO:0007669"/>
    <property type="project" value="TreeGrafter"/>
</dbReference>
<comment type="similarity">
    <text evidence="7">Belongs to the shikimate dehydrogenase family.</text>
</comment>
<dbReference type="EC" id="1.1.1.25" evidence="2 7"/>
<dbReference type="Gene3D" id="3.40.50.10860">
    <property type="entry name" value="Leucine Dehydrogenase, chain A, domain 1"/>
    <property type="match status" value="1"/>
</dbReference>
<name>F4LTX9_TEPAE</name>
<evidence type="ECO:0000256" key="5">
    <source>
        <dbReference type="ARBA" id="ARBA00023002"/>
    </source>
</evidence>
<feature type="active site" description="Proton acceptor" evidence="7">
    <location>
        <position position="66"/>
    </location>
</feature>
<accession>F4LTX9</accession>
<feature type="binding site" evidence="7">
    <location>
        <position position="62"/>
    </location>
    <ligand>
        <name>shikimate</name>
        <dbReference type="ChEBI" id="CHEBI:36208"/>
    </ligand>
</feature>
<dbReference type="PANTHER" id="PTHR21089:SF1">
    <property type="entry name" value="BIFUNCTIONAL 3-DEHYDROQUINATE DEHYDRATASE_SHIKIMATE DEHYDROGENASE, CHLOROPLASTIC"/>
    <property type="match status" value="1"/>
</dbReference>
<comment type="caution">
    <text evidence="7">Lacks conserved residue(s) required for the propagation of feature annotation.</text>
</comment>
<keyword evidence="10" id="KW-1185">Reference proteome</keyword>
<evidence type="ECO:0000313" key="9">
    <source>
        <dbReference type="EMBL" id="CCP27530.1"/>
    </source>
</evidence>
<dbReference type="eggNOG" id="COG0169">
    <property type="taxonomic scope" value="Bacteria"/>
</dbReference>
<evidence type="ECO:0000256" key="1">
    <source>
        <dbReference type="ARBA" id="ARBA00004871"/>
    </source>
</evidence>
<dbReference type="GO" id="GO:0009073">
    <property type="term" value="P:aromatic amino acid family biosynthetic process"/>
    <property type="evidence" value="ECO:0007669"/>
    <property type="project" value="UniProtKB-KW"/>
</dbReference>
<dbReference type="OrthoDB" id="9792692at2"/>
<dbReference type="InterPro" id="IPR022893">
    <property type="entry name" value="Shikimate_DH_fam"/>
</dbReference>
<evidence type="ECO:0000256" key="3">
    <source>
        <dbReference type="ARBA" id="ARBA00022605"/>
    </source>
</evidence>
<dbReference type="EMBL" id="HF563609">
    <property type="protein sequence ID" value="CCP27530.1"/>
    <property type="molecule type" value="Genomic_DNA"/>
</dbReference>
<evidence type="ECO:0000313" key="10">
    <source>
        <dbReference type="Proteomes" id="UP000010802"/>
    </source>
</evidence>
<dbReference type="AlphaFoldDB" id="F4LTX9"/>
<dbReference type="GO" id="GO:0009423">
    <property type="term" value="P:chorismate biosynthetic process"/>
    <property type="evidence" value="ECO:0007669"/>
    <property type="project" value="UniProtKB-UniRule"/>
</dbReference>
<dbReference type="InterPro" id="IPR011342">
    <property type="entry name" value="Shikimate_DH"/>
</dbReference>
<gene>
    <name evidence="7 9" type="primary">aroE</name>
    <name evidence="9" type="ordered locus">TEPIRE1_2665</name>
</gene>
<comment type="subunit">
    <text evidence="7">Homodimer.</text>
</comment>
<reference evidence="10" key="1">
    <citation type="journal article" date="2013" name="Genome Announc.">
        <title>First genome sequence of a syntrophic acetate-oxidizing bacterium, Tepidanaerobacter acetatoxydans strain Re1.</title>
        <authorList>
            <person name="Manzoor S."/>
            <person name="Bongcam-Rudloff E."/>
            <person name="Schnurer A."/>
            <person name="Muller B."/>
        </authorList>
    </citation>
    <scope>NUCLEOTIDE SEQUENCE [LARGE SCALE GENOMIC DNA]</scope>
    <source>
        <strain evidence="10">Re1</strain>
    </source>
</reference>
<dbReference type="Gene3D" id="3.40.50.720">
    <property type="entry name" value="NAD(P)-binding Rossmann-like Domain"/>
    <property type="match status" value="1"/>
</dbReference>
<dbReference type="Proteomes" id="UP000010802">
    <property type="component" value="Chromosome"/>
</dbReference>
<dbReference type="STRING" id="1209989.TepRe1_2476"/>
<dbReference type="SUPFAM" id="SSF53223">
    <property type="entry name" value="Aminoacid dehydrogenase-like, N-terminal domain"/>
    <property type="match status" value="1"/>
</dbReference>
<evidence type="ECO:0000256" key="4">
    <source>
        <dbReference type="ARBA" id="ARBA00022857"/>
    </source>
</evidence>
<proteinExistence type="inferred from homology"/>
<dbReference type="GO" id="GO:0050661">
    <property type="term" value="F:NADP binding"/>
    <property type="evidence" value="ECO:0007669"/>
    <property type="project" value="InterPro"/>
</dbReference>
<keyword evidence="5 7" id="KW-0560">Oxidoreductase</keyword>
<feature type="binding site" evidence="7">
    <location>
        <position position="211"/>
    </location>
    <ligand>
        <name>NADP(+)</name>
        <dbReference type="ChEBI" id="CHEBI:58349"/>
    </ligand>
</feature>
<evidence type="ECO:0000256" key="6">
    <source>
        <dbReference type="ARBA" id="ARBA00023141"/>
    </source>
</evidence>
<dbReference type="PANTHER" id="PTHR21089">
    <property type="entry name" value="SHIKIMATE DEHYDROGENASE"/>
    <property type="match status" value="1"/>
</dbReference>
<keyword evidence="6 7" id="KW-0057">Aromatic amino acid biosynthesis</keyword>
<dbReference type="RefSeq" id="WP_013779495.1">
    <property type="nucleotide sequence ID" value="NC_015519.1"/>
</dbReference>
<keyword evidence="4 7" id="KW-0521">NADP</keyword>
<protein>
    <recommendedName>
        <fullName evidence="2 7">Shikimate dehydrogenase (NADP(+))</fullName>
        <shortName evidence="7">SDH</shortName>
        <ecNumber evidence="2 7">1.1.1.25</ecNumber>
    </recommendedName>
</protein>
<dbReference type="KEGG" id="tep:TepRe1_2476"/>
<comment type="pathway">
    <text evidence="1 7">Metabolic intermediate biosynthesis; chorismate biosynthesis; chorismate from D-erythrose 4-phosphate and phosphoenolpyruvate: step 4/7.</text>
</comment>
<comment type="catalytic activity">
    <reaction evidence="7">
        <text>shikimate + NADP(+) = 3-dehydroshikimate + NADPH + H(+)</text>
        <dbReference type="Rhea" id="RHEA:17737"/>
        <dbReference type="ChEBI" id="CHEBI:15378"/>
        <dbReference type="ChEBI" id="CHEBI:16630"/>
        <dbReference type="ChEBI" id="CHEBI:36208"/>
        <dbReference type="ChEBI" id="CHEBI:57783"/>
        <dbReference type="ChEBI" id="CHEBI:58349"/>
        <dbReference type="EC" id="1.1.1.25"/>
    </reaction>
</comment>
<feature type="binding site" evidence="7">
    <location>
        <begin position="15"/>
        <end position="17"/>
    </location>
    <ligand>
        <name>shikimate</name>
        <dbReference type="ChEBI" id="CHEBI:36208"/>
    </ligand>
</feature>
<dbReference type="GO" id="GO:0004764">
    <property type="term" value="F:shikimate 3-dehydrogenase (NADP+) activity"/>
    <property type="evidence" value="ECO:0007669"/>
    <property type="project" value="UniProtKB-UniRule"/>
</dbReference>
<organism evidence="9 10">
    <name type="scientific">Tepidanaerobacter acetatoxydans (strain DSM 21804 / JCM 16047 / Re1)</name>
    <dbReference type="NCBI Taxonomy" id="1209989"/>
    <lineage>
        <taxon>Bacteria</taxon>
        <taxon>Bacillati</taxon>
        <taxon>Bacillota</taxon>
        <taxon>Clostridia</taxon>
        <taxon>Thermosediminibacterales</taxon>
        <taxon>Tepidanaerobacteraceae</taxon>
        <taxon>Tepidanaerobacter</taxon>
    </lineage>
</organism>
<dbReference type="HOGENOM" id="CLU_044063_4_1_9"/>